<dbReference type="AlphaFoldDB" id="A0A8H7VIG7"/>
<feature type="compositionally biased region" description="Low complexity" evidence="1">
    <location>
        <begin position="49"/>
        <end position="71"/>
    </location>
</feature>
<feature type="compositionally biased region" description="Low complexity" evidence="1">
    <location>
        <begin position="299"/>
        <end position="312"/>
    </location>
</feature>
<sequence length="445" mass="48819">MPNFGGRPSKNSRIPGTSVMRFDSPSQVINQTSRASCPIPAPITPTNPPASTNSTTASPPSPSSPANSVVASEVDNNEPHDAQLVLIDDYAPIAENGYIRWTALTLNALLSVMAEGFDRIMDSADSNHKKLIHSNLFEELKEEVTSFSGDHPDQVSYLNFFLCNLTVEKMKSKWKTMVSNYKKIHDRVILSGASRPEIDWAYYDDIGKIVKGDPSIIPPFVYETMDVGVTGAGRITAHYFEYLNEGESDDNAVNPEEINYDLPGQIYLELEGGGASASASTQESPGPTTPGPTTPPPSSIATNTPSTRTTAGIGIGRGRRSVLDVEQVRNVLTDLDTRSAETTKDILDGFVTKIDAKLAKRKREYDQAEERSVFRQAAMIRHLDKQHEETITVIKDLLSVNRSVLNYAARAYETGRRPELSTPLPDNNETNNNNNSDNNNSNVEE</sequence>
<evidence type="ECO:0000313" key="3">
    <source>
        <dbReference type="Proteomes" id="UP000646827"/>
    </source>
</evidence>
<feature type="region of interest" description="Disordered" evidence="1">
    <location>
        <begin position="1"/>
        <end position="71"/>
    </location>
</feature>
<accession>A0A8H7VIG7</accession>
<feature type="region of interest" description="Disordered" evidence="1">
    <location>
        <begin position="416"/>
        <end position="445"/>
    </location>
</feature>
<feature type="compositionally biased region" description="Polar residues" evidence="1">
    <location>
        <begin position="24"/>
        <end position="35"/>
    </location>
</feature>
<organism evidence="2 3">
    <name type="scientific">Circinella minor</name>
    <dbReference type="NCBI Taxonomy" id="1195481"/>
    <lineage>
        <taxon>Eukaryota</taxon>
        <taxon>Fungi</taxon>
        <taxon>Fungi incertae sedis</taxon>
        <taxon>Mucoromycota</taxon>
        <taxon>Mucoromycotina</taxon>
        <taxon>Mucoromycetes</taxon>
        <taxon>Mucorales</taxon>
        <taxon>Lichtheimiaceae</taxon>
        <taxon>Circinella</taxon>
    </lineage>
</organism>
<evidence type="ECO:0008006" key="4">
    <source>
        <dbReference type="Google" id="ProtNLM"/>
    </source>
</evidence>
<dbReference type="EMBL" id="JAEPRB010000490">
    <property type="protein sequence ID" value="KAG2215754.1"/>
    <property type="molecule type" value="Genomic_DNA"/>
</dbReference>
<dbReference type="OrthoDB" id="2302597at2759"/>
<feature type="compositionally biased region" description="Low complexity" evidence="1">
    <location>
        <begin position="426"/>
        <end position="445"/>
    </location>
</feature>
<keyword evidence="3" id="KW-1185">Reference proteome</keyword>
<dbReference type="Proteomes" id="UP000646827">
    <property type="component" value="Unassembled WGS sequence"/>
</dbReference>
<name>A0A8H7VIG7_9FUNG</name>
<gene>
    <name evidence="2" type="ORF">INT45_005211</name>
</gene>
<feature type="region of interest" description="Disordered" evidence="1">
    <location>
        <begin position="273"/>
        <end position="316"/>
    </location>
</feature>
<protein>
    <recommendedName>
        <fullName evidence="4">Myb/SANT-like domain-containing protein</fullName>
    </recommendedName>
</protein>
<feature type="compositionally biased region" description="Pro residues" evidence="1">
    <location>
        <begin position="287"/>
        <end position="298"/>
    </location>
</feature>
<evidence type="ECO:0000313" key="2">
    <source>
        <dbReference type="EMBL" id="KAG2215754.1"/>
    </source>
</evidence>
<proteinExistence type="predicted"/>
<evidence type="ECO:0000256" key="1">
    <source>
        <dbReference type="SAM" id="MobiDB-lite"/>
    </source>
</evidence>
<feature type="compositionally biased region" description="Pro residues" evidence="1">
    <location>
        <begin position="39"/>
        <end position="48"/>
    </location>
</feature>
<reference evidence="2 3" key="1">
    <citation type="submission" date="2020-12" db="EMBL/GenBank/DDBJ databases">
        <title>Metabolic potential, ecology and presence of endohyphal bacteria is reflected in genomic diversity of Mucoromycotina.</title>
        <authorList>
            <person name="Muszewska A."/>
            <person name="Okrasinska A."/>
            <person name="Steczkiewicz K."/>
            <person name="Drgas O."/>
            <person name="Orlowska M."/>
            <person name="Perlinska-Lenart U."/>
            <person name="Aleksandrzak-Piekarczyk T."/>
            <person name="Szatraj K."/>
            <person name="Zielenkiewicz U."/>
            <person name="Pilsyk S."/>
            <person name="Malc E."/>
            <person name="Mieczkowski P."/>
            <person name="Kruszewska J.S."/>
            <person name="Biernat P."/>
            <person name="Pawlowska J."/>
        </authorList>
    </citation>
    <scope>NUCLEOTIDE SEQUENCE [LARGE SCALE GENOMIC DNA]</scope>
    <source>
        <strain evidence="2 3">CBS 142.35</strain>
    </source>
</reference>
<comment type="caution">
    <text evidence="2">The sequence shown here is derived from an EMBL/GenBank/DDBJ whole genome shotgun (WGS) entry which is preliminary data.</text>
</comment>